<dbReference type="InterPro" id="IPR003660">
    <property type="entry name" value="HAMP_dom"/>
</dbReference>
<comment type="subcellular location">
    <subcellularLocation>
        <location evidence="4">Cell membrane</location>
        <topology evidence="4">Multi-pass membrane protein</topology>
    </subcellularLocation>
</comment>
<evidence type="ECO:0000313" key="27">
    <source>
        <dbReference type="Proteomes" id="UP000542813"/>
    </source>
</evidence>
<evidence type="ECO:0000256" key="11">
    <source>
        <dbReference type="ARBA" id="ARBA00022777"/>
    </source>
</evidence>
<proteinExistence type="predicted"/>
<dbReference type="SUPFAM" id="SSF47384">
    <property type="entry name" value="Homodimeric domain of signal transducing histidine kinase"/>
    <property type="match status" value="1"/>
</dbReference>
<comment type="cofactor">
    <cofactor evidence="2">
        <name>Mn(2+)</name>
        <dbReference type="ChEBI" id="CHEBI:29035"/>
    </cofactor>
</comment>
<reference evidence="26 27" key="1">
    <citation type="submission" date="2020-08" db="EMBL/GenBank/DDBJ databases">
        <title>Sequencing the genomes of 1000 actinobacteria strains.</title>
        <authorList>
            <person name="Klenk H.-P."/>
        </authorList>
    </citation>
    <scope>NUCLEOTIDE SEQUENCE [LARGE SCALE GENOMIC DNA]</scope>
    <source>
        <strain evidence="26 27">DSM 102122</strain>
    </source>
</reference>
<dbReference type="PRINTS" id="PR00344">
    <property type="entry name" value="BCTRLSENSOR"/>
</dbReference>
<dbReference type="GO" id="GO:0005886">
    <property type="term" value="C:plasma membrane"/>
    <property type="evidence" value="ECO:0007669"/>
    <property type="project" value="UniProtKB-SubCell"/>
</dbReference>
<evidence type="ECO:0000256" key="4">
    <source>
        <dbReference type="ARBA" id="ARBA00004651"/>
    </source>
</evidence>
<keyword evidence="7" id="KW-0597">Phosphoprotein</keyword>
<name>A0A7W9GVU7_9ACTN</name>
<dbReference type="GO" id="GO:0005524">
    <property type="term" value="F:ATP binding"/>
    <property type="evidence" value="ECO:0007669"/>
    <property type="project" value="UniProtKB-KW"/>
</dbReference>
<dbReference type="GO" id="GO:0000155">
    <property type="term" value="F:phosphorelay sensor kinase activity"/>
    <property type="evidence" value="ECO:0007669"/>
    <property type="project" value="InterPro"/>
</dbReference>
<evidence type="ECO:0000256" key="1">
    <source>
        <dbReference type="ARBA" id="ARBA00000085"/>
    </source>
</evidence>
<dbReference type="InterPro" id="IPR036890">
    <property type="entry name" value="HATPase_C_sf"/>
</dbReference>
<keyword evidence="13" id="KW-0067">ATP-binding</keyword>
<dbReference type="EMBL" id="JACHMM010000001">
    <property type="protein sequence ID" value="MBB5790696.1"/>
    <property type="molecule type" value="Genomic_DNA"/>
</dbReference>
<keyword evidence="12" id="KW-0378">Hydrolase</keyword>
<evidence type="ECO:0000256" key="21">
    <source>
        <dbReference type="ARBA" id="ARBA00040454"/>
    </source>
</evidence>
<dbReference type="SMART" id="SM00304">
    <property type="entry name" value="HAMP"/>
    <property type="match status" value="1"/>
</dbReference>
<keyword evidence="10" id="KW-0547">Nucleotide-binding</keyword>
<dbReference type="InterPro" id="IPR050980">
    <property type="entry name" value="2C_sensor_his_kinase"/>
</dbReference>
<evidence type="ECO:0000256" key="14">
    <source>
        <dbReference type="ARBA" id="ARBA00022842"/>
    </source>
</evidence>
<comment type="cofactor">
    <cofactor evidence="3">
        <name>Mg(2+)</name>
        <dbReference type="ChEBI" id="CHEBI:18420"/>
    </cofactor>
</comment>
<accession>A0A7W9GVU7</accession>
<protein>
    <recommendedName>
        <fullName evidence="21">Signal transduction histidine-protein kinase/phosphatase MprB</fullName>
        <ecNumber evidence="5">2.7.13.3</ecNumber>
    </recommendedName>
    <alternativeName>
        <fullName evidence="22">Mycobacterial persistence regulator B</fullName>
    </alternativeName>
</protein>
<sequence>MRRRLLVLVAATTTLVLVAFLLPLALLVRDVAADRAVQAATVEAQALTSLVATTDQATLALAVAQLDANSASEVTVFLPGGERLGADADRSPLVELGERGSSASAEVDGGREIVFAVGESANSAGVIRTFVPDEQLARGVARAWLLLAGLGVALLLVSLVVADRLGRRLVRGATDLAAVSHRLGRGELDARADTSAPGELGVVATALNGLAGRITDLLREERETIADLSHRVRTPLTTLRMDAEALPGGEQSERIVAGVDAVDRAVTDVIQQARRRGAVPERVSADAADAVRERVAFWAVLAEDTDRELTVDVAPGPLPVALARGDLEACVDALLGNVFAHTPHGTAFTVRLEPRPGGGARLVVADQGPGLADGQHTGALRRGVSGSGSSGLGLDIVRRTAEQSGGGVDLQTPAGGGLTVVVDLGGPAGSALAAP</sequence>
<evidence type="ECO:0000256" key="6">
    <source>
        <dbReference type="ARBA" id="ARBA00022475"/>
    </source>
</evidence>
<dbReference type="Pfam" id="PF02518">
    <property type="entry name" value="HATPase_c"/>
    <property type="match status" value="1"/>
</dbReference>
<evidence type="ECO:0000256" key="16">
    <source>
        <dbReference type="ARBA" id="ARBA00022989"/>
    </source>
</evidence>
<evidence type="ECO:0000256" key="13">
    <source>
        <dbReference type="ARBA" id="ARBA00022840"/>
    </source>
</evidence>
<dbReference type="Gene3D" id="1.10.287.130">
    <property type="match status" value="1"/>
</dbReference>
<dbReference type="CDD" id="cd06225">
    <property type="entry name" value="HAMP"/>
    <property type="match status" value="1"/>
</dbReference>
<dbReference type="SUPFAM" id="SSF55874">
    <property type="entry name" value="ATPase domain of HSP90 chaperone/DNA topoisomerase II/histidine kinase"/>
    <property type="match status" value="1"/>
</dbReference>
<keyword evidence="15" id="KW-0904">Protein phosphatase</keyword>
<dbReference type="PROSITE" id="PS50109">
    <property type="entry name" value="HIS_KIN"/>
    <property type="match status" value="1"/>
</dbReference>
<feature type="domain" description="HAMP" evidence="25">
    <location>
        <begin position="167"/>
        <end position="219"/>
    </location>
</feature>
<dbReference type="PANTHER" id="PTHR44936:SF9">
    <property type="entry name" value="SENSOR PROTEIN CREC"/>
    <property type="match status" value="1"/>
</dbReference>
<evidence type="ECO:0000256" key="19">
    <source>
        <dbReference type="ARBA" id="ARBA00023026"/>
    </source>
</evidence>
<keyword evidence="17" id="KW-0902">Two-component regulatory system</keyword>
<keyword evidence="6" id="KW-1003">Cell membrane</keyword>
<evidence type="ECO:0000256" key="3">
    <source>
        <dbReference type="ARBA" id="ARBA00001946"/>
    </source>
</evidence>
<keyword evidence="20" id="KW-0464">Manganese</keyword>
<evidence type="ECO:0000256" key="8">
    <source>
        <dbReference type="ARBA" id="ARBA00022679"/>
    </source>
</evidence>
<evidence type="ECO:0000256" key="20">
    <source>
        <dbReference type="ARBA" id="ARBA00023211"/>
    </source>
</evidence>
<organism evidence="26 27">
    <name type="scientific">Jiangella mangrovi</name>
    <dbReference type="NCBI Taxonomy" id="1524084"/>
    <lineage>
        <taxon>Bacteria</taxon>
        <taxon>Bacillati</taxon>
        <taxon>Actinomycetota</taxon>
        <taxon>Actinomycetes</taxon>
        <taxon>Jiangellales</taxon>
        <taxon>Jiangellaceae</taxon>
        <taxon>Jiangella</taxon>
    </lineage>
</organism>
<dbReference type="Pfam" id="PF00672">
    <property type="entry name" value="HAMP"/>
    <property type="match status" value="1"/>
</dbReference>
<evidence type="ECO:0000256" key="2">
    <source>
        <dbReference type="ARBA" id="ARBA00001936"/>
    </source>
</evidence>
<feature type="domain" description="Histidine kinase" evidence="24">
    <location>
        <begin position="227"/>
        <end position="428"/>
    </location>
</feature>
<dbReference type="SMART" id="SM00388">
    <property type="entry name" value="HisKA"/>
    <property type="match status" value="1"/>
</dbReference>
<keyword evidence="19" id="KW-0843">Virulence</keyword>
<dbReference type="PROSITE" id="PS50885">
    <property type="entry name" value="HAMP"/>
    <property type="match status" value="1"/>
</dbReference>
<dbReference type="InterPro" id="IPR003594">
    <property type="entry name" value="HATPase_dom"/>
</dbReference>
<dbReference type="InterPro" id="IPR004358">
    <property type="entry name" value="Sig_transdc_His_kin-like_C"/>
</dbReference>
<feature type="transmembrane region" description="Helical" evidence="23">
    <location>
        <begin position="143"/>
        <end position="162"/>
    </location>
</feature>
<comment type="caution">
    <text evidence="26">The sequence shown here is derived from an EMBL/GenBank/DDBJ whole genome shotgun (WGS) entry which is preliminary data.</text>
</comment>
<keyword evidence="23" id="KW-0472">Membrane</keyword>
<evidence type="ECO:0000256" key="9">
    <source>
        <dbReference type="ARBA" id="ARBA00022692"/>
    </source>
</evidence>
<evidence type="ECO:0000256" key="7">
    <source>
        <dbReference type="ARBA" id="ARBA00022553"/>
    </source>
</evidence>
<evidence type="ECO:0000256" key="15">
    <source>
        <dbReference type="ARBA" id="ARBA00022912"/>
    </source>
</evidence>
<evidence type="ECO:0000256" key="12">
    <source>
        <dbReference type="ARBA" id="ARBA00022801"/>
    </source>
</evidence>
<keyword evidence="9 23" id="KW-0812">Transmembrane</keyword>
<keyword evidence="14" id="KW-0460">Magnesium</keyword>
<keyword evidence="18" id="KW-0346">Stress response</keyword>
<evidence type="ECO:0000259" key="25">
    <source>
        <dbReference type="PROSITE" id="PS50885"/>
    </source>
</evidence>
<dbReference type="CDD" id="cd00082">
    <property type="entry name" value="HisKA"/>
    <property type="match status" value="1"/>
</dbReference>
<evidence type="ECO:0000256" key="17">
    <source>
        <dbReference type="ARBA" id="ARBA00023012"/>
    </source>
</evidence>
<keyword evidence="16 23" id="KW-1133">Transmembrane helix</keyword>
<dbReference type="InterPro" id="IPR036097">
    <property type="entry name" value="HisK_dim/P_sf"/>
</dbReference>
<evidence type="ECO:0000256" key="23">
    <source>
        <dbReference type="SAM" id="Phobius"/>
    </source>
</evidence>
<keyword evidence="27" id="KW-1185">Reference proteome</keyword>
<dbReference type="InterPro" id="IPR003661">
    <property type="entry name" value="HisK_dim/P_dom"/>
</dbReference>
<dbReference type="RefSeq" id="WP_184826951.1">
    <property type="nucleotide sequence ID" value="NZ_JACHMM010000001.1"/>
</dbReference>
<dbReference type="GO" id="GO:0004721">
    <property type="term" value="F:phosphoprotein phosphatase activity"/>
    <property type="evidence" value="ECO:0007669"/>
    <property type="project" value="UniProtKB-KW"/>
</dbReference>
<keyword evidence="11 26" id="KW-0418">Kinase</keyword>
<evidence type="ECO:0000259" key="24">
    <source>
        <dbReference type="PROSITE" id="PS50109"/>
    </source>
</evidence>
<evidence type="ECO:0000256" key="10">
    <source>
        <dbReference type="ARBA" id="ARBA00022741"/>
    </source>
</evidence>
<dbReference type="SMART" id="SM00387">
    <property type="entry name" value="HATPase_c"/>
    <property type="match status" value="1"/>
</dbReference>
<evidence type="ECO:0000256" key="18">
    <source>
        <dbReference type="ARBA" id="ARBA00023016"/>
    </source>
</evidence>
<evidence type="ECO:0000256" key="22">
    <source>
        <dbReference type="ARBA" id="ARBA00041776"/>
    </source>
</evidence>
<dbReference type="Gene3D" id="3.30.565.10">
    <property type="entry name" value="Histidine kinase-like ATPase, C-terminal domain"/>
    <property type="match status" value="1"/>
</dbReference>
<comment type="catalytic activity">
    <reaction evidence="1">
        <text>ATP + protein L-histidine = ADP + protein N-phospho-L-histidine.</text>
        <dbReference type="EC" id="2.7.13.3"/>
    </reaction>
</comment>
<dbReference type="EC" id="2.7.13.3" evidence="5"/>
<gene>
    <name evidence="26" type="ORF">HD601_005271</name>
</gene>
<keyword evidence="8" id="KW-0808">Transferase</keyword>
<dbReference type="InterPro" id="IPR005467">
    <property type="entry name" value="His_kinase_dom"/>
</dbReference>
<dbReference type="Proteomes" id="UP000542813">
    <property type="component" value="Unassembled WGS sequence"/>
</dbReference>
<dbReference type="AlphaFoldDB" id="A0A7W9GVU7"/>
<evidence type="ECO:0000313" key="26">
    <source>
        <dbReference type="EMBL" id="MBB5790696.1"/>
    </source>
</evidence>
<evidence type="ECO:0000256" key="5">
    <source>
        <dbReference type="ARBA" id="ARBA00012438"/>
    </source>
</evidence>
<dbReference type="PANTHER" id="PTHR44936">
    <property type="entry name" value="SENSOR PROTEIN CREC"/>
    <property type="match status" value="1"/>
</dbReference>